<name>A0ABR9LFP4_9PSEU</name>
<dbReference type="RefSeq" id="WP_157376276.1">
    <property type="nucleotide sequence ID" value="NZ_JADBEJ010000005.1"/>
</dbReference>
<dbReference type="EMBL" id="JADBEJ010000005">
    <property type="protein sequence ID" value="MBE1579515.1"/>
    <property type="molecule type" value="Genomic_DNA"/>
</dbReference>
<comment type="caution">
    <text evidence="2">The sequence shown here is derived from an EMBL/GenBank/DDBJ whole genome shotgun (WGS) entry which is preliminary data.</text>
</comment>
<reference evidence="2 3" key="1">
    <citation type="submission" date="2020-10" db="EMBL/GenBank/DDBJ databases">
        <title>Sequencing the genomes of 1000 actinobacteria strains.</title>
        <authorList>
            <person name="Klenk H.-P."/>
        </authorList>
    </citation>
    <scope>NUCLEOTIDE SEQUENCE [LARGE SCALE GENOMIC DNA]</scope>
    <source>
        <strain evidence="2 3">DSM 46661</strain>
    </source>
</reference>
<gene>
    <name evidence="2" type="ORF">H4W30_006575</name>
</gene>
<evidence type="ECO:0000256" key="1">
    <source>
        <dbReference type="SAM" id="MobiDB-lite"/>
    </source>
</evidence>
<feature type="region of interest" description="Disordered" evidence="1">
    <location>
        <begin position="22"/>
        <end position="56"/>
    </location>
</feature>
<evidence type="ECO:0000313" key="3">
    <source>
        <dbReference type="Proteomes" id="UP000656548"/>
    </source>
</evidence>
<evidence type="ECO:0000313" key="2">
    <source>
        <dbReference type="EMBL" id="MBE1579515.1"/>
    </source>
</evidence>
<proteinExistence type="predicted"/>
<organism evidence="2 3">
    <name type="scientific">Amycolatopsis roodepoortensis</name>
    <dbReference type="NCBI Taxonomy" id="700274"/>
    <lineage>
        <taxon>Bacteria</taxon>
        <taxon>Bacillati</taxon>
        <taxon>Actinomycetota</taxon>
        <taxon>Actinomycetes</taxon>
        <taxon>Pseudonocardiales</taxon>
        <taxon>Pseudonocardiaceae</taxon>
        <taxon>Amycolatopsis</taxon>
    </lineage>
</organism>
<sequence>MRSNRCSEPEQISGDDFVKVVAGAGDEGPTLDVGPFDDRACQHPDPQAGEHTPTKV</sequence>
<keyword evidence="3" id="KW-1185">Reference proteome</keyword>
<accession>A0ABR9LFP4</accession>
<protein>
    <submittedName>
        <fullName evidence="2">Uncharacterized protein</fullName>
    </submittedName>
</protein>
<dbReference type="Proteomes" id="UP000656548">
    <property type="component" value="Unassembled WGS sequence"/>
</dbReference>